<dbReference type="CDD" id="cd18808">
    <property type="entry name" value="SF1_C_Upf1"/>
    <property type="match status" value="1"/>
</dbReference>
<reference evidence="8 9" key="1">
    <citation type="submission" date="2019-10" db="EMBL/GenBank/DDBJ databases">
        <title>Whole genome shotgun sequence of Acrocarpospora pleiomorpha NBRC 16267.</title>
        <authorList>
            <person name="Ichikawa N."/>
            <person name="Kimura A."/>
            <person name="Kitahashi Y."/>
            <person name="Komaki H."/>
            <person name="Oguchi A."/>
        </authorList>
    </citation>
    <scope>NUCLEOTIDE SEQUENCE [LARGE SCALE GENOMIC DNA]</scope>
    <source>
        <strain evidence="8 9">NBRC 16267</strain>
    </source>
</reference>
<dbReference type="InterPro" id="IPR041677">
    <property type="entry name" value="DNA2/NAM7_AAA_11"/>
</dbReference>
<evidence type="ECO:0000256" key="2">
    <source>
        <dbReference type="ARBA" id="ARBA00022741"/>
    </source>
</evidence>
<dbReference type="PANTHER" id="PTHR43788">
    <property type="entry name" value="DNA2/NAM7 HELICASE FAMILY MEMBER"/>
    <property type="match status" value="1"/>
</dbReference>
<evidence type="ECO:0008006" key="10">
    <source>
        <dbReference type="Google" id="ProtNLM"/>
    </source>
</evidence>
<keyword evidence="4" id="KW-0347">Helicase</keyword>
<evidence type="ECO:0000313" key="8">
    <source>
        <dbReference type="EMBL" id="GES21125.1"/>
    </source>
</evidence>
<dbReference type="Pfam" id="PF13086">
    <property type="entry name" value="AAA_11"/>
    <property type="match status" value="1"/>
</dbReference>
<dbReference type="CDD" id="cd17934">
    <property type="entry name" value="DEXXQc_Upf1-like"/>
    <property type="match status" value="1"/>
</dbReference>
<evidence type="ECO:0000256" key="4">
    <source>
        <dbReference type="ARBA" id="ARBA00022806"/>
    </source>
</evidence>
<dbReference type="InterPro" id="IPR041679">
    <property type="entry name" value="DNA2/NAM7-like_C"/>
</dbReference>
<name>A0A5M3XI01_9ACTN</name>
<sequence>MTAPLADRLSRAEHEASTARALATEIDVACRTARKRYETSLARAESGPFAFFFRWLAGRRLPRLQAAHQDLAAAQDRLARADGAHETVKAHLEQQVASEPQATRLAGEIHRTHAQRDRELADAERAASMIRPMISAWLPLNAAGCGGDLARWRTECAQLEQAVAKLAARTEILAQWRAGLGAAGEELQREMVRYATVVGATCIGTATAGLLADLEFDLVIVDEAGQISTPNLLVPLVRGKRTLLVGDHHQLPPYLDEEIRAWADGLRADNEVAPEAAEAIGDMLRRSAFEQLYGTLPDDHQVMLRTQRRMPREIADFVSAAFYGGILRTDHPGQGKDPIFTSPFAMIDTSDLPRARRHETEMTGDTTGYRNEAEADLIVRLINAYAPHYKDWAVIVPYNAQADLIRAGLGTAEAAEHVGSVDSFQGGERDLIVYGFTRSNVGGEVGFLKELRRLNVAISRARAQLIVVGDTTTLGKARNNDFAQLMKAMIAHLARVGDLRPSREVSALIDAVTEV</sequence>
<dbReference type="GO" id="GO:0005524">
    <property type="term" value="F:ATP binding"/>
    <property type="evidence" value="ECO:0007669"/>
    <property type="project" value="UniProtKB-KW"/>
</dbReference>
<dbReference type="EMBL" id="BLAF01000021">
    <property type="protein sequence ID" value="GES21125.1"/>
    <property type="molecule type" value="Genomic_DNA"/>
</dbReference>
<feature type="domain" description="DNA2/NAM7 helicase helicase" evidence="6">
    <location>
        <begin position="82"/>
        <end position="254"/>
    </location>
</feature>
<keyword evidence="2" id="KW-0547">Nucleotide-binding</keyword>
<evidence type="ECO:0000313" key="9">
    <source>
        <dbReference type="Proteomes" id="UP000377595"/>
    </source>
</evidence>
<comment type="similarity">
    <text evidence="1">Belongs to the DNA2/NAM7 helicase family.</text>
</comment>
<feature type="domain" description="DNA2/NAM7 helicase-like C-terminal" evidence="7">
    <location>
        <begin position="285"/>
        <end position="471"/>
    </location>
</feature>
<evidence type="ECO:0000256" key="1">
    <source>
        <dbReference type="ARBA" id="ARBA00007913"/>
    </source>
</evidence>
<dbReference type="AlphaFoldDB" id="A0A5M3XI01"/>
<evidence type="ECO:0000259" key="6">
    <source>
        <dbReference type="Pfam" id="PF13086"/>
    </source>
</evidence>
<dbReference type="PANTHER" id="PTHR43788:SF8">
    <property type="entry name" value="DNA-BINDING PROTEIN SMUBP-2"/>
    <property type="match status" value="1"/>
</dbReference>
<dbReference type="Pfam" id="PF13087">
    <property type="entry name" value="AAA_12"/>
    <property type="match status" value="1"/>
</dbReference>
<accession>A0A5M3XI01</accession>
<dbReference type="InterPro" id="IPR027417">
    <property type="entry name" value="P-loop_NTPase"/>
</dbReference>
<keyword evidence="3" id="KW-0378">Hydrolase</keyword>
<dbReference type="InterPro" id="IPR047187">
    <property type="entry name" value="SF1_C_Upf1"/>
</dbReference>
<evidence type="ECO:0000256" key="3">
    <source>
        <dbReference type="ARBA" id="ARBA00022801"/>
    </source>
</evidence>
<dbReference type="SUPFAM" id="SSF52540">
    <property type="entry name" value="P-loop containing nucleoside triphosphate hydrolases"/>
    <property type="match status" value="1"/>
</dbReference>
<dbReference type="Proteomes" id="UP000377595">
    <property type="component" value="Unassembled WGS sequence"/>
</dbReference>
<dbReference type="Gene3D" id="3.40.50.300">
    <property type="entry name" value="P-loop containing nucleotide triphosphate hydrolases"/>
    <property type="match status" value="2"/>
</dbReference>
<keyword evidence="5" id="KW-0067">ATP-binding</keyword>
<evidence type="ECO:0000256" key="5">
    <source>
        <dbReference type="ARBA" id="ARBA00022840"/>
    </source>
</evidence>
<comment type="caution">
    <text evidence="8">The sequence shown here is derived from an EMBL/GenBank/DDBJ whole genome shotgun (WGS) entry which is preliminary data.</text>
</comment>
<proteinExistence type="inferred from homology"/>
<evidence type="ECO:0000259" key="7">
    <source>
        <dbReference type="Pfam" id="PF13087"/>
    </source>
</evidence>
<dbReference type="GO" id="GO:0016787">
    <property type="term" value="F:hydrolase activity"/>
    <property type="evidence" value="ECO:0007669"/>
    <property type="project" value="UniProtKB-KW"/>
</dbReference>
<protein>
    <recommendedName>
        <fullName evidence="10">DNA helicase</fullName>
    </recommendedName>
</protein>
<gene>
    <name evidence="8" type="ORF">Aple_040210</name>
</gene>
<dbReference type="RefSeq" id="WP_218038420.1">
    <property type="nucleotide sequence ID" value="NZ_BAAAHM010000003.1"/>
</dbReference>
<dbReference type="InterPro" id="IPR050534">
    <property type="entry name" value="Coronavir_polyprotein_1ab"/>
</dbReference>
<keyword evidence="9" id="KW-1185">Reference proteome</keyword>
<organism evidence="8 9">
    <name type="scientific">Acrocarpospora pleiomorpha</name>
    <dbReference type="NCBI Taxonomy" id="90975"/>
    <lineage>
        <taxon>Bacteria</taxon>
        <taxon>Bacillati</taxon>
        <taxon>Actinomycetota</taxon>
        <taxon>Actinomycetes</taxon>
        <taxon>Streptosporangiales</taxon>
        <taxon>Streptosporangiaceae</taxon>
        <taxon>Acrocarpospora</taxon>
    </lineage>
</organism>
<dbReference type="GO" id="GO:0043139">
    <property type="term" value="F:5'-3' DNA helicase activity"/>
    <property type="evidence" value="ECO:0007669"/>
    <property type="project" value="TreeGrafter"/>
</dbReference>